<reference evidence="1 2" key="1">
    <citation type="submission" date="2023-02" db="EMBL/GenBank/DDBJ databases">
        <title>Entomopathogenic bacteria.</title>
        <authorList>
            <person name="Machado R.A."/>
        </authorList>
    </citation>
    <scope>NUCLEOTIDE SEQUENCE [LARGE SCALE GENOMIC DNA]</scope>
    <source>
        <strain evidence="1 2">XENO-10</strain>
    </source>
</reference>
<evidence type="ECO:0000313" key="1">
    <source>
        <dbReference type="EMBL" id="MDC9590127.1"/>
    </source>
</evidence>
<proteinExistence type="predicted"/>
<name>A0ABT5LGA6_9GAMM</name>
<organism evidence="1 2">
    <name type="scientific">Xenorhabdus yunnanensis</name>
    <dbReference type="NCBI Taxonomy" id="3025878"/>
    <lineage>
        <taxon>Bacteria</taxon>
        <taxon>Pseudomonadati</taxon>
        <taxon>Pseudomonadota</taxon>
        <taxon>Gammaproteobacteria</taxon>
        <taxon>Enterobacterales</taxon>
        <taxon>Morganellaceae</taxon>
        <taxon>Xenorhabdus</taxon>
    </lineage>
</organism>
<dbReference type="Pfam" id="PF13957">
    <property type="entry name" value="YafO_toxin"/>
    <property type="match status" value="1"/>
</dbReference>
<evidence type="ECO:0000313" key="2">
    <source>
        <dbReference type="Proteomes" id="UP001217178"/>
    </source>
</evidence>
<protein>
    <submittedName>
        <fullName evidence="1">Type II toxin-antitoxin system YafO family toxin</fullName>
    </submittedName>
</protein>
<dbReference type="EMBL" id="JAQRFI010000028">
    <property type="protein sequence ID" value="MDC9590127.1"/>
    <property type="molecule type" value="Genomic_DNA"/>
</dbReference>
<comment type="caution">
    <text evidence="1">The sequence shown here is derived from an EMBL/GenBank/DDBJ whole genome shotgun (WGS) entry which is preliminary data.</text>
</comment>
<accession>A0ABT5LGA6</accession>
<gene>
    <name evidence="1" type="ORF">PSI23_12665</name>
</gene>
<dbReference type="InterPro" id="IPR020353">
    <property type="entry name" value="Toxin_YafO"/>
</dbReference>
<sequence length="75" mass="9007">MLVVARKSNSYLFYTRHWCEPEKYQFISIMTPNAHEFARMSFLSVLVDRVPKIFRIAECCRLCCFFQPEFYVIGK</sequence>
<keyword evidence="2" id="KW-1185">Reference proteome</keyword>
<dbReference type="Proteomes" id="UP001217178">
    <property type="component" value="Unassembled WGS sequence"/>
</dbReference>